<keyword evidence="1" id="KW-0805">Transcription regulation</keyword>
<dbReference type="InterPro" id="IPR023187">
    <property type="entry name" value="Tscrpt_reg_MarR-type_CS"/>
</dbReference>
<dbReference type="InterPro" id="IPR000835">
    <property type="entry name" value="HTH_MarR-typ"/>
</dbReference>
<dbReference type="Gene3D" id="1.10.10.10">
    <property type="entry name" value="Winged helix-like DNA-binding domain superfamily/Winged helix DNA-binding domain"/>
    <property type="match status" value="1"/>
</dbReference>
<dbReference type="InterPro" id="IPR036390">
    <property type="entry name" value="WH_DNA-bd_sf"/>
</dbReference>
<reference evidence="5 6" key="1">
    <citation type="submission" date="2019-12" db="EMBL/GenBank/DDBJ databases">
        <title>Chitinophaga sp. strain ysch24 (GDMCC 1.1355), whole genome shotgun sequence.</title>
        <authorList>
            <person name="Zhang X."/>
        </authorList>
    </citation>
    <scope>NUCLEOTIDE SEQUENCE [LARGE SCALE GENOMIC DNA]</scope>
    <source>
        <strain evidence="6">ysch24</strain>
    </source>
</reference>
<dbReference type="PANTHER" id="PTHR42756:SF1">
    <property type="entry name" value="TRANSCRIPTIONAL REPRESSOR OF EMRAB OPERON"/>
    <property type="match status" value="1"/>
</dbReference>
<dbReference type="GO" id="GO:0003700">
    <property type="term" value="F:DNA-binding transcription factor activity"/>
    <property type="evidence" value="ECO:0007669"/>
    <property type="project" value="InterPro"/>
</dbReference>
<dbReference type="Proteomes" id="UP000461730">
    <property type="component" value="Unassembled WGS sequence"/>
</dbReference>
<dbReference type="AlphaFoldDB" id="A0A7K1U2J7"/>
<evidence type="ECO:0000256" key="2">
    <source>
        <dbReference type="ARBA" id="ARBA00023125"/>
    </source>
</evidence>
<keyword evidence="3" id="KW-0804">Transcription</keyword>
<comment type="caution">
    <text evidence="5">The sequence shown here is derived from an EMBL/GenBank/DDBJ whole genome shotgun (WGS) entry which is preliminary data.</text>
</comment>
<dbReference type="EMBL" id="WRXN01000003">
    <property type="protein sequence ID" value="MVT08235.1"/>
    <property type="molecule type" value="Genomic_DNA"/>
</dbReference>
<evidence type="ECO:0000313" key="6">
    <source>
        <dbReference type="Proteomes" id="UP000461730"/>
    </source>
</evidence>
<gene>
    <name evidence="5" type="ORF">GO493_08185</name>
</gene>
<evidence type="ECO:0000256" key="1">
    <source>
        <dbReference type="ARBA" id="ARBA00023015"/>
    </source>
</evidence>
<dbReference type="GO" id="GO:0003677">
    <property type="term" value="F:DNA binding"/>
    <property type="evidence" value="ECO:0007669"/>
    <property type="project" value="UniProtKB-KW"/>
</dbReference>
<dbReference type="PROSITE" id="PS01117">
    <property type="entry name" value="HTH_MARR_1"/>
    <property type="match status" value="1"/>
</dbReference>
<feature type="domain" description="HTH marR-type" evidence="4">
    <location>
        <begin position="19"/>
        <end position="152"/>
    </location>
</feature>
<evidence type="ECO:0000313" key="5">
    <source>
        <dbReference type="EMBL" id="MVT08235.1"/>
    </source>
</evidence>
<dbReference type="InterPro" id="IPR036388">
    <property type="entry name" value="WH-like_DNA-bd_sf"/>
</dbReference>
<keyword evidence="2" id="KW-0238">DNA-binding</keyword>
<dbReference type="RefSeq" id="WP_157305658.1">
    <property type="nucleotide sequence ID" value="NZ_WRXN01000003.1"/>
</dbReference>
<evidence type="ECO:0000259" key="4">
    <source>
        <dbReference type="PROSITE" id="PS50995"/>
    </source>
</evidence>
<dbReference type="SMART" id="SM00347">
    <property type="entry name" value="HTH_MARR"/>
    <property type="match status" value="1"/>
</dbReference>
<dbReference type="PROSITE" id="PS50995">
    <property type="entry name" value="HTH_MARR_2"/>
    <property type="match status" value="1"/>
</dbReference>
<keyword evidence="6" id="KW-1185">Reference proteome</keyword>
<dbReference type="Pfam" id="PF12802">
    <property type="entry name" value="MarR_2"/>
    <property type="match status" value="1"/>
</dbReference>
<dbReference type="SUPFAM" id="SSF46785">
    <property type="entry name" value="Winged helix' DNA-binding domain"/>
    <property type="match status" value="1"/>
</dbReference>
<proteinExistence type="predicted"/>
<protein>
    <submittedName>
        <fullName evidence="5">MarR family transcriptional regulator</fullName>
    </submittedName>
</protein>
<accession>A0A7K1U2J7</accession>
<dbReference type="PANTHER" id="PTHR42756">
    <property type="entry name" value="TRANSCRIPTIONAL REGULATOR, MARR"/>
    <property type="match status" value="1"/>
</dbReference>
<evidence type="ECO:0000256" key="3">
    <source>
        <dbReference type="ARBA" id="ARBA00023163"/>
    </source>
</evidence>
<organism evidence="5 6">
    <name type="scientific">Chitinophaga tropicalis</name>
    <dbReference type="NCBI Taxonomy" id="2683588"/>
    <lineage>
        <taxon>Bacteria</taxon>
        <taxon>Pseudomonadati</taxon>
        <taxon>Bacteroidota</taxon>
        <taxon>Chitinophagia</taxon>
        <taxon>Chitinophagales</taxon>
        <taxon>Chitinophagaceae</taxon>
        <taxon>Chitinophaga</taxon>
    </lineage>
</organism>
<name>A0A7K1U2J7_9BACT</name>
<sequence>MVKRKTSNFSPEQQLVSLDARLLLALQRLSDMLKSMQWEQARALGITPLQLQILLFVGHHTTSITKVAYIATELQLSRPTISDATATLIAKGLLEMEEDRRDRRSYSLLITDTGRDLLKQAVNYTTDLDLLLQKKPEGEKSQLYQSLYTIIAGLSENEKGGMQRTCFSCEFYDGNKKRQHTCGLLKKELPSSELQIDCMYHSSLS</sequence>